<dbReference type="EMBL" id="CP018047">
    <property type="protein sequence ID" value="AQU70030.1"/>
    <property type="molecule type" value="Genomic_DNA"/>
</dbReference>
<proteinExistence type="predicted"/>
<sequence>MPQPFTPVLHALRVHPVKSVGGFTADSAVVEPWGLAGDRRWVLIDESGTAVTQREAPRLALARAEPLRDGGLVLYAPGLEPLEVAGPGTGGAGTAAPRGGRRTGGPRLNGSRTAVPETGVGVHLAEAERPADADDVVVNIFGTEVDASLADARASDWFSRHLGVEVRLAHMGEPASARPVDPAHARPGDTVTFADSHPLLVVTVSSFDALNSLIAQGDHADEGPLPMDRFRPNLVVAGTAPWAEDEWRRITVGEVGFRVAKPCGRCVITTTDQRTAGRGKEPLRTLARHRRIDGKLVFGQKLVPENTGTVQVGDVVRVFTD</sequence>
<accession>A0A1U9R0R6</accession>
<dbReference type="SUPFAM" id="SSF50800">
    <property type="entry name" value="PK beta-barrel domain-like"/>
    <property type="match status" value="1"/>
</dbReference>
<protein>
    <submittedName>
        <fullName evidence="3">MOSC domain-containing protein</fullName>
    </submittedName>
</protein>
<dbReference type="RefSeq" id="WP_078078705.1">
    <property type="nucleotide sequence ID" value="NZ_CP018047.1"/>
</dbReference>
<organism evidence="3 4">
    <name type="scientific">Streptomyces niveus</name>
    <name type="common">Streptomyces spheroides</name>
    <dbReference type="NCBI Taxonomy" id="193462"/>
    <lineage>
        <taxon>Bacteria</taxon>
        <taxon>Bacillati</taxon>
        <taxon>Actinomycetota</taxon>
        <taxon>Actinomycetes</taxon>
        <taxon>Kitasatosporales</taxon>
        <taxon>Streptomycetaceae</taxon>
        <taxon>Streptomyces</taxon>
    </lineage>
</organism>
<evidence type="ECO:0000259" key="2">
    <source>
        <dbReference type="PROSITE" id="PS51340"/>
    </source>
</evidence>
<feature type="domain" description="MOSC" evidence="2">
    <location>
        <begin position="173"/>
        <end position="319"/>
    </location>
</feature>
<dbReference type="InterPro" id="IPR011037">
    <property type="entry name" value="Pyrv_Knase-like_insert_dom_sf"/>
</dbReference>
<evidence type="ECO:0000313" key="4">
    <source>
        <dbReference type="Proteomes" id="UP000189677"/>
    </source>
</evidence>
<evidence type="ECO:0000256" key="1">
    <source>
        <dbReference type="SAM" id="MobiDB-lite"/>
    </source>
</evidence>
<dbReference type="InterPro" id="IPR005303">
    <property type="entry name" value="MOCOS_middle"/>
</dbReference>
<gene>
    <name evidence="3" type="ORF">BBN63_31470</name>
</gene>
<dbReference type="KEGG" id="snw:BBN63_31470"/>
<dbReference type="Pfam" id="PF03476">
    <property type="entry name" value="MOSC_N"/>
    <property type="match status" value="1"/>
</dbReference>
<dbReference type="PANTHER" id="PTHR14237">
    <property type="entry name" value="MOLYBDOPTERIN COFACTOR SULFURASE MOSC"/>
    <property type="match status" value="1"/>
</dbReference>
<dbReference type="PANTHER" id="PTHR14237:SF19">
    <property type="entry name" value="MITOCHONDRIAL AMIDOXIME REDUCING COMPONENT 1"/>
    <property type="match status" value="1"/>
</dbReference>
<dbReference type="PROSITE" id="PS51340">
    <property type="entry name" value="MOSC"/>
    <property type="match status" value="1"/>
</dbReference>
<feature type="region of interest" description="Disordered" evidence="1">
    <location>
        <begin position="85"/>
        <end position="112"/>
    </location>
</feature>
<name>A0A1U9R0R6_STRNV</name>
<dbReference type="Proteomes" id="UP000189677">
    <property type="component" value="Chromosome"/>
</dbReference>
<reference evidence="3 4" key="1">
    <citation type="submission" date="2016-11" db="EMBL/GenBank/DDBJ databases">
        <title>Complete genome sequence of Streptomyces niveus SCSIO 3406.</title>
        <authorList>
            <person name="Zhu Q."/>
            <person name="Cheng W."/>
            <person name="Song Y."/>
            <person name="Li Q."/>
            <person name="Ju J."/>
        </authorList>
    </citation>
    <scope>NUCLEOTIDE SEQUENCE [LARGE SCALE GENOMIC DNA]</scope>
    <source>
        <strain evidence="3 4">SCSIO 3406</strain>
    </source>
</reference>
<dbReference type="AlphaFoldDB" id="A0A1U9R0R6"/>
<dbReference type="SUPFAM" id="SSF141673">
    <property type="entry name" value="MOSC N-terminal domain-like"/>
    <property type="match status" value="1"/>
</dbReference>
<dbReference type="OrthoDB" id="9793178at2"/>
<evidence type="ECO:0000313" key="3">
    <source>
        <dbReference type="EMBL" id="AQU70030.1"/>
    </source>
</evidence>
<dbReference type="GO" id="GO:0030170">
    <property type="term" value="F:pyridoxal phosphate binding"/>
    <property type="evidence" value="ECO:0007669"/>
    <property type="project" value="InterPro"/>
</dbReference>
<keyword evidence="4" id="KW-1185">Reference proteome</keyword>
<dbReference type="GO" id="GO:0003824">
    <property type="term" value="F:catalytic activity"/>
    <property type="evidence" value="ECO:0007669"/>
    <property type="project" value="InterPro"/>
</dbReference>
<dbReference type="Pfam" id="PF03473">
    <property type="entry name" value="MOSC"/>
    <property type="match status" value="1"/>
</dbReference>
<dbReference type="GO" id="GO:0030151">
    <property type="term" value="F:molybdenum ion binding"/>
    <property type="evidence" value="ECO:0007669"/>
    <property type="project" value="InterPro"/>
</dbReference>
<dbReference type="InterPro" id="IPR005302">
    <property type="entry name" value="MoCF_Sase_C"/>
</dbReference>